<reference evidence="1" key="1">
    <citation type="submission" date="2014-11" db="EMBL/GenBank/DDBJ databases">
        <authorList>
            <person name="Amaro Gonzalez C."/>
        </authorList>
    </citation>
    <scope>NUCLEOTIDE SEQUENCE</scope>
</reference>
<organism evidence="1">
    <name type="scientific">Anguilla anguilla</name>
    <name type="common">European freshwater eel</name>
    <name type="synonym">Muraena anguilla</name>
    <dbReference type="NCBI Taxonomy" id="7936"/>
    <lineage>
        <taxon>Eukaryota</taxon>
        <taxon>Metazoa</taxon>
        <taxon>Chordata</taxon>
        <taxon>Craniata</taxon>
        <taxon>Vertebrata</taxon>
        <taxon>Euteleostomi</taxon>
        <taxon>Actinopterygii</taxon>
        <taxon>Neopterygii</taxon>
        <taxon>Teleostei</taxon>
        <taxon>Anguilliformes</taxon>
        <taxon>Anguillidae</taxon>
        <taxon>Anguilla</taxon>
    </lineage>
</organism>
<dbReference type="EMBL" id="GBXM01035606">
    <property type="protein sequence ID" value="JAH72971.1"/>
    <property type="molecule type" value="Transcribed_RNA"/>
</dbReference>
<sequence>MDWDQYSYSFTQPESSYIHLKQITHRQLLHSFKTDLTKETLTFI</sequence>
<protein>
    <submittedName>
        <fullName evidence="1">Uncharacterized protein</fullName>
    </submittedName>
</protein>
<proteinExistence type="predicted"/>
<accession>A0A0E9V4Q1</accession>
<dbReference type="AlphaFoldDB" id="A0A0E9V4Q1"/>
<reference evidence="1" key="2">
    <citation type="journal article" date="2015" name="Fish Shellfish Immunol.">
        <title>Early steps in the European eel (Anguilla anguilla)-Vibrio vulnificus interaction in the gills: Role of the RtxA13 toxin.</title>
        <authorList>
            <person name="Callol A."/>
            <person name="Pajuelo D."/>
            <person name="Ebbesson L."/>
            <person name="Teles M."/>
            <person name="MacKenzie S."/>
            <person name="Amaro C."/>
        </authorList>
    </citation>
    <scope>NUCLEOTIDE SEQUENCE</scope>
</reference>
<name>A0A0E9V4Q1_ANGAN</name>
<evidence type="ECO:0000313" key="1">
    <source>
        <dbReference type="EMBL" id="JAH72971.1"/>
    </source>
</evidence>